<dbReference type="EMBL" id="CP002343">
    <property type="protein sequence ID" value="ADU49152.1"/>
    <property type="molecule type" value="Genomic_DNA"/>
</dbReference>
<dbReference type="Proteomes" id="UP000008914">
    <property type="component" value="Chromosome"/>
</dbReference>
<dbReference type="STRING" id="710696.Intca_2647"/>
<dbReference type="KEGG" id="ica:Intca_2647"/>
<reference evidence="1 2" key="1">
    <citation type="journal article" date="2010" name="Stand. Genomic Sci.">
        <title>Complete genome sequence of Intrasporangium calvum type strain (7 KIP).</title>
        <authorList>
            <person name="Del Rio T.G."/>
            <person name="Chertkov O."/>
            <person name="Yasawong M."/>
            <person name="Lucas S."/>
            <person name="Deshpande S."/>
            <person name="Cheng J.F."/>
            <person name="Detter C."/>
            <person name="Tapia R."/>
            <person name="Han C."/>
            <person name="Goodwin L."/>
            <person name="Pitluck S."/>
            <person name="Liolios K."/>
            <person name="Ivanova N."/>
            <person name="Mavromatis K."/>
            <person name="Pati A."/>
            <person name="Chen A."/>
            <person name="Palaniappan K."/>
            <person name="Land M."/>
            <person name="Hauser L."/>
            <person name="Chang Y.J."/>
            <person name="Jeffries C.D."/>
            <person name="Rohde M."/>
            <person name="Pukall R."/>
            <person name="Sikorski J."/>
            <person name="Goker M."/>
            <person name="Woyke T."/>
            <person name="Bristow J."/>
            <person name="Eisen J.A."/>
            <person name="Markowitz V."/>
            <person name="Hugenholtz P."/>
            <person name="Kyrpides N.C."/>
            <person name="Klenk H.P."/>
            <person name="Lapidus A."/>
        </authorList>
    </citation>
    <scope>NUCLEOTIDE SEQUENCE [LARGE SCALE GENOMIC DNA]</scope>
    <source>
        <strain evidence="2">ATCC 23552 / DSM 43043 / JCM 3097 / NBRC 12989 / 7 KIP</strain>
    </source>
</reference>
<evidence type="ECO:0000313" key="2">
    <source>
        <dbReference type="Proteomes" id="UP000008914"/>
    </source>
</evidence>
<keyword evidence="2" id="KW-1185">Reference proteome</keyword>
<dbReference type="AlphaFoldDB" id="E6S8J0"/>
<organism evidence="1 2">
    <name type="scientific">Intrasporangium calvum (strain ATCC 23552 / DSM 43043 / JCM 3097 / NBRC 12989 / NCIMB 10167 / NRRL B-3866 / 7 KIP)</name>
    <dbReference type="NCBI Taxonomy" id="710696"/>
    <lineage>
        <taxon>Bacteria</taxon>
        <taxon>Bacillati</taxon>
        <taxon>Actinomycetota</taxon>
        <taxon>Actinomycetes</taxon>
        <taxon>Micrococcales</taxon>
        <taxon>Intrasporangiaceae</taxon>
        <taxon>Intrasporangium</taxon>
    </lineage>
</organism>
<name>E6S8J0_INTC7</name>
<protein>
    <submittedName>
        <fullName evidence="1">Uncharacterized protein</fullName>
    </submittedName>
</protein>
<dbReference type="HOGENOM" id="CLU_3044225_0_0_11"/>
<accession>E6S8J0</accession>
<evidence type="ECO:0000313" key="1">
    <source>
        <dbReference type="EMBL" id="ADU49152.1"/>
    </source>
</evidence>
<gene>
    <name evidence="1" type="ordered locus">Intca_2647</name>
</gene>
<proteinExistence type="predicted"/>
<sequence>MAQLVRGEAVGDVVVLGQGRVELVAVPRHLHLVAVRYWGAVVFPEAPKRFRREV</sequence>